<gene>
    <name evidence="2" type="ORF">PDE001_LOCUS2381</name>
</gene>
<sequence>MQGEAAEQEFRPSQNHGYKIPSIKDMKLPIDRFTGKEEYPGLGSGFKDWGLQFLDELIAAQLVSGGD</sequence>
<evidence type="ECO:0000313" key="2">
    <source>
        <dbReference type="EMBL" id="CAI5721087.1"/>
    </source>
</evidence>
<proteinExistence type="predicted"/>
<feature type="region of interest" description="Disordered" evidence="1">
    <location>
        <begin position="1"/>
        <end position="20"/>
    </location>
</feature>
<evidence type="ECO:0000313" key="3">
    <source>
        <dbReference type="Proteomes" id="UP001162029"/>
    </source>
</evidence>
<accession>A0AAV0TI68</accession>
<name>A0AAV0TI68_9STRA</name>
<organism evidence="2 3">
    <name type="scientific">Peronospora destructor</name>
    <dbReference type="NCBI Taxonomy" id="86335"/>
    <lineage>
        <taxon>Eukaryota</taxon>
        <taxon>Sar</taxon>
        <taxon>Stramenopiles</taxon>
        <taxon>Oomycota</taxon>
        <taxon>Peronosporomycetes</taxon>
        <taxon>Peronosporales</taxon>
        <taxon>Peronosporaceae</taxon>
        <taxon>Peronospora</taxon>
    </lineage>
</organism>
<protein>
    <submittedName>
        <fullName evidence="2">Uncharacterized protein</fullName>
    </submittedName>
</protein>
<dbReference type="Proteomes" id="UP001162029">
    <property type="component" value="Unassembled WGS sequence"/>
</dbReference>
<keyword evidence="3" id="KW-1185">Reference proteome</keyword>
<reference evidence="2" key="1">
    <citation type="submission" date="2022-12" db="EMBL/GenBank/DDBJ databases">
        <authorList>
            <person name="Webb A."/>
        </authorList>
    </citation>
    <scope>NUCLEOTIDE SEQUENCE</scope>
    <source>
        <strain evidence="2">Pd1</strain>
    </source>
</reference>
<evidence type="ECO:0000256" key="1">
    <source>
        <dbReference type="SAM" id="MobiDB-lite"/>
    </source>
</evidence>
<dbReference type="EMBL" id="CANTFM010000399">
    <property type="protein sequence ID" value="CAI5721087.1"/>
    <property type="molecule type" value="Genomic_DNA"/>
</dbReference>
<dbReference type="AlphaFoldDB" id="A0AAV0TI68"/>
<comment type="caution">
    <text evidence="2">The sequence shown here is derived from an EMBL/GenBank/DDBJ whole genome shotgun (WGS) entry which is preliminary data.</text>
</comment>